<accession>A0ABM5ELT6</accession>
<dbReference type="SUPFAM" id="SSF54117">
    <property type="entry name" value="Interleukin 8-like chemokines"/>
    <property type="match status" value="1"/>
</dbReference>
<evidence type="ECO:0000259" key="5">
    <source>
        <dbReference type="SMART" id="SM00199"/>
    </source>
</evidence>
<sequence>MKISGTALPLFLLLLLLVASFALISNAAVPGGREKCCLSYTSKPVPCHRLKSYFYVDGRCSLSAIIFVTRKDIKICANPWEPWVQECQRKLPSLDS</sequence>
<dbReference type="GeneID" id="110072495"/>
<name>A0ABM5ELT6_9SAUR</name>
<dbReference type="PANTHER" id="PTHR12015:SF103">
    <property type="entry name" value="C-C MOTIF CHEMOKINE 4-RELATED"/>
    <property type="match status" value="1"/>
</dbReference>
<keyword evidence="3 4" id="KW-0732">Signal</keyword>
<dbReference type="SMART" id="SM00199">
    <property type="entry name" value="SCY"/>
    <property type="match status" value="1"/>
</dbReference>
<proteinExistence type="predicted"/>
<protein>
    <submittedName>
        <fullName evidence="7">C-C motif chemokine 5-like isoform X2</fullName>
    </submittedName>
</protein>
<dbReference type="Proteomes" id="UP001652642">
    <property type="component" value="Chromosome 7"/>
</dbReference>
<evidence type="ECO:0000313" key="7">
    <source>
        <dbReference type="RefSeq" id="XP_072834109.1"/>
    </source>
</evidence>
<dbReference type="InterPro" id="IPR036048">
    <property type="entry name" value="Interleukin_8-like_sf"/>
</dbReference>
<feature type="domain" description="Chemokine interleukin-8-like" evidence="5">
    <location>
        <begin position="33"/>
        <end position="91"/>
    </location>
</feature>
<dbReference type="RefSeq" id="XP_072834109.1">
    <property type="nucleotide sequence ID" value="XM_072978008.1"/>
</dbReference>
<keyword evidence="6" id="KW-1185">Reference proteome</keyword>
<dbReference type="InterPro" id="IPR001811">
    <property type="entry name" value="Chemokine_IL8-like_dom"/>
</dbReference>
<dbReference type="Pfam" id="PF00048">
    <property type="entry name" value="IL8"/>
    <property type="match status" value="1"/>
</dbReference>
<organism evidence="6 7">
    <name type="scientific">Pogona vitticeps</name>
    <name type="common">central bearded dragon</name>
    <dbReference type="NCBI Taxonomy" id="103695"/>
    <lineage>
        <taxon>Eukaryota</taxon>
        <taxon>Metazoa</taxon>
        <taxon>Chordata</taxon>
        <taxon>Craniata</taxon>
        <taxon>Vertebrata</taxon>
        <taxon>Euteleostomi</taxon>
        <taxon>Lepidosauria</taxon>
        <taxon>Squamata</taxon>
        <taxon>Bifurcata</taxon>
        <taxon>Unidentata</taxon>
        <taxon>Episquamata</taxon>
        <taxon>Toxicofera</taxon>
        <taxon>Iguania</taxon>
        <taxon>Acrodonta</taxon>
        <taxon>Agamidae</taxon>
        <taxon>Amphibolurinae</taxon>
        <taxon>Pogona</taxon>
    </lineage>
</organism>
<evidence type="ECO:0000256" key="2">
    <source>
        <dbReference type="ARBA" id="ARBA00022514"/>
    </source>
</evidence>
<evidence type="ECO:0000256" key="4">
    <source>
        <dbReference type="SAM" id="SignalP"/>
    </source>
</evidence>
<evidence type="ECO:0000256" key="1">
    <source>
        <dbReference type="ARBA" id="ARBA00022500"/>
    </source>
</evidence>
<evidence type="ECO:0000256" key="3">
    <source>
        <dbReference type="ARBA" id="ARBA00022729"/>
    </source>
</evidence>
<reference evidence="7" key="1">
    <citation type="submission" date="2025-08" db="UniProtKB">
        <authorList>
            <consortium name="RefSeq"/>
        </authorList>
    </citation>
    <scope>IDENTIFICATION</scope>
</reference>
<evidence type="ECO:0000313" key="6">
    <source>
        <dbReference type="Proteomes" id="UP001652642"/>
    </source>
</evidence>
<keyword evidence="2" id="KW-0202">Cytokine</keyword>
<feature type="signal peptide" evidence="4">
    <location>
        <begin position="1"/>
        <end position="27"/>
    </location>
</feature>
<gene>
    <name evidence="7" type="primary">LOC110072495</name>
</gene>
<dbReference type="CDD" id="cd00272">
    <property type="entry name" value="Chemokine_CC"/>
    <property type="match status" value="1"/>
</dbReference>
<dbReference type="InterPro" id="IPR039809">
    <property type="entry name" value="Chemokine_b/g/d"/>
</dbReference>
<feature type="chain" id="PRO_5045783802" evidence="4">
    <location>
        <begin position="28"/>
        <end position="96"/>
    </location>
</feature>
<dbReference type="PANTHER" id="PTHR12015">
    <property type="entry name" value="SMALL INDUCIBLE CYTOKINE A"/>
    <property type="match status" value="1"/>
</dbReference>
<dbReference type="Gene3D" id="2.40.50.40">
    <property type="match status" value="1"/>
</dbReference>
<keyword evidence="1" id="KW-0145">Chemotaxis</keyword>